<sequence length="356" mass="38356">MVFFVDWALWLKMCFVLGCLIFLVLVYGTGVHIYNSLRLKKLRAAAATEAATVRTPAMLEAGSDEIPFGSRAIERGIEVEGIWISNPNTPAGSPIWGPTPDPSRPASLGSKSTLACHPPLPSRRGSDYLSPKNATLGRSKPASVSSPLPYPGVHNNANASSSGTKGRRAKSEFVPRNEQESEAESHTPQSDNGYSEFEFGELGGGVESSDQQQESGYSSINSRIAEDGSAFEPQESSFITPIATASENNLHLHGRSVESESGALEYVSGNAQLRSASGPPYEQAHLNSIENCRTVDDQQHSDLLPLHNRRRFSIAETGQFGNGRSGCVEVDDRDDEYDHAHAIATQFRGLPAAQAV</sequence>
<accession>A0A179UQH0</accession>
<dbReference type="KEGG" id="bgh:BDBG_05998"/>
<dbReference type="OrthoDB" id="4184315at2759"/>
<feature type="compositionally biased region" description="Polar residues" evidence="1">
    <location>
        <begin position="155"/>
        <end position="164"/>
    </location>
</feature>
<feature type="region of interest" description="Disordered" evidence="1">
    <location>
        <begin position="90"/>
        <end position="218"/>
    </location>
</feature>
<keyword evidence="4" id="KW-1185">Reference proteome</keyword>
<reference evidence="4" key="1">
    <citation type="journal article" date="2015" name="PLoS Genet.">
        <title>The dynamic genome and transcriptome of the human fungal pathogen Blastomyces and close relative Emmonsia.</title>
        <authorList>
            <person name="Munoz J.F."/>
            <person name="Gauthier G.M."/>
            <person name="Desjardins C.A."/>
            <person name="Gallo J.E."/>
            <person name="Holder J."/>
            <person name="Sullivan T.D."/>
            <person name="Marty A.J."/>
            <person name="Carmen J.C."/>
            <person name="Chen Z."/>
            <person name="Ding L."/>
            <person name="Gujja S."/>
            <person name="Magrini V."/>
            <person name="Misas E."/>
            <person name="Mitreva M."/>
            <person name="Priest M."/>
            <person name="Saif S."/>
            <person name="Whiston E.A."/>
            <person name="Young S."/>
            <person name="Zeng Q."/>
            <person name="Goldman W.E."/>
            <person name="Mardis E.R."/>
            <person name="Taylor J.W."/>
            <person name="McEwen J.G."/>
            <person name="Clay O.K."/>
            <person name="Klein B.S."/>
            <person name="Cuomo C.A."/>
        </authorList>
    </citation>
    <scope>NUCLEOTIDE SEQUENCE [LARGE SCALE GENOMIC DNA]</scope>
    <source>
        <strain evidence="4">SLH14081</strain>
    </source>
</reference>
<dbReference type="STRING" id="559298.A0A179UQH0"/>
<dbReference type="Proteomes" id="UP000002038">
    <property type="component" value="Unassembled WGS sequence"/>
</dbReference>
<evidence type="ECO:0000256" key="2">
    <source>
        <dbReference type="SAM" id="Phobius"/>
    </source>
</evidence>
<dbReference type="GeneID" id="8503615"/>
<evidence type="ECO:0000313" key="3">
    <source>
        <dbReference type="EMBL" id="OAT10345.1"/>
    </source>
</evidence>
<dbReference type="AlphaFoldDB" id="A0A179UQH0"/>
<protein>
    <submittedName>
        <fullName evidence="3">Uncharacterized protein</fullName>
    </submittedName>
</protein>
<evidence type="ECO:0000313" key="4">
    <source>
        <dbReference type="Proteomes" id="UP000002038"/>
    </source>
</evidence>
<keyword evidence="2" id="KW-0472">Membrane</keyword>
<gene>
    <name evidence="3" type="ORF">BDBG_05998</name>
</gene>
<name>A0A179UQH0_BLAGS</name>
<dbReference type="PANTHER" id="PTHR40623">
    <property type="entry name" value="INTEGRAL MEMBRANE PROTEIN"/>
    <property type="match status" value="1"/>
</dbReference>
<keyword evidence="2" id="KW-0812">Transmembrane</keyword>
<dbReference type="EMBL" id="GG657459">
    <property type="protein sequence ID" value="OAT10345.1"/>
    <property type="molecule type" value="Genomic_DNA"/>
</dbReference>
<dbReference type="VEuPathDB" id="FungiDB:BDBG_05998"/>
<organism evidence="3 4">
    <name type="scientific">Blastomyces gilchristii (strain SLH14081)</name>
    <name type="common">Blastomyces dermatitidis</name>
    <dbReference type="NCBI Taxonomy" id="559298"/>
    <lineage>
        <taxon>Eukaryota</taxon>
        <taxon>Fungi</taxon>
        <taxon>Dikarya</taxon>
        <taxon>Ascomycota</taxon>
        <taxon>Pezizomycotina</taxon>
        <taxon>Eurotiomycetes</taxon>
        <taxon>Eurotiomycetidae</taxon>
        <taxon>Onygenales</taxon>
        <taxon>Ajellomycetaceae</taxon>
        <taxon>Blastomyces</taxon>
    </lineage>
</organism>
<proteinExistence type="predicted"/>
<feature type="compositionally biased region" description="Basic and acidic residues" evidence="1">
    <location>
        <begin position="169"/>
        <end position="185"/>
    </location>
</feature>
<feature type="transmembrane region" description="Helical" evidence="2">
    <location>
        <begin position="15"/>
        <end position="34"/>
    </location>
</feature>
<keyword evidence="2" id="KW-1133">Transmembrane helix</keyword>
<dbReference type="RefSeq" id="XP_031579286.1">
    <property type="nucleotide sequence ID" value="XM_031722405.1"/>
</dbReference>
<evidence type="ECO:0000256" key="1">
    <source>
        <dbReference type="SAM" id="MobiDB-lite"/>
    </source>
</evidence>
<dbReference type="PANTHER" id="PTHR40623:SF2">
    <property type="entry name" value="INTEGRAL MEMBRANE PROTEIN"/>
    <property type="match status" value="1"/>
</dbReference>